<dbReference type="Pfam" id="PF08545">
    <property type="entry name" value="ACP_syn_III"/>
    <property type="match status" value="1"/>
</dbReference>
<keyword evidence="1" id="KW-0963">Cytoplasm</keyword>
<feature type="domain" description="Beta-ketoacyl-[acyl-carrier-protein] synthase III C-terminal" evidence="4">
    <location>
        <begin position="248"/>
        <end position="334"/>
    </location>
</feature>
<evidence type="ECO:0000256" key="1">
    <source>
        <dbReference type="ARBA" id="ARBA00022490"/>
    </source>
</evidence>
<gene>
    <name evidence="6" type="ORF">FHR36_007789</name>
</gene>
<evidence type="ECO:0000313" key="7">
    <source>
        <dbReference type="Proteomes" id="UP001206483"/>
    </source>
</evidence>
<dbReference type="Gene3D" id="3.40.47.10">
    <property type="match status" value="2"/>
</dbReference>
<reference evidence="6 7" key="1">
    <citation type="submission" date="2022-06" db="EMBL/GenBank/DDBJ databases">
        <title>Sequencing the genomes of 1000 actinobacteria strains.</title>
        <authorList>
            <person name="Klenk H.-P."/>
        </authorList>
    </citation>
    <scope>NUCLEOTIDE SEQUENCE [LARGE SCALE GENOMIC DNA]</scope>
    <source>
        <strain evidence="6 7">DSM 41656</strain>
    </source>
</reference>
<dbReference type="RefSeq" id="WP_253804953.1">
    <property type="nucleotide sequence ID" value="NZ_BAAAUB010000012.1"/>
</dbReference>
<dbReference type="EC" id="2.3.1.180" evidence="6"/>
<keyword evidence="3 6" id="KW-0012">Acyltransferase</keyword>
<name>A0ABT1JAV6_9ACTN</name>
<dbReference type="GO" id="GO:0033818">
    <property type="term" value="F:beta-ketoacyl-acyl-carrier-protein synthase III activity"/>
    <property type="evidence" value="ECO:0007669"/>
    <property type="project" value="UniProtKB-EC"/>
</dbReference>
<organism evidence="6 7">
    <name type="scientific">Kitasatospora paracochleata</name>
    <dbReference type="NCBI Taxonomy" id="58354"/>
    <lineage>
        <taxon>Bacteria</taxon>
        <taxon>Bacillati</taxon>
        <taxon>Actinomycetota</taxon>
        <taxon>Actinomycetes</taxon>
        <taxon>Kitasatosporales</taxon>
        <taxon>Streptomycetaceae</taxon>
        <taxon>Kitasatospora</taxon>
    </lineage>
</organism>
<dbReference type="PANTHER" id="PTHR34069:SF3">
    <property type="entry name" value="ACYL-COA:ACYL-COA ALKYLTRANSFERASE"/>
    <property type="match status" value="1"/>
</dbReference>
<keyword evidence="2 6" id="KW-0808">Transferase</keyword>
<feature type="domain" description="Beta-ketoacyl-[acyl-carrier-protein] synthase III N-terminal" evidence="5">
    <location>
        <begin position="114"/>
        <end position="193"/>
    </location>
</feature>
<evidence type="ECO:0000256" key="2">
    <source>
        <dbReference type="ARBA" id="ARBA00022679"/>
    </source>
</evidence>
<evidence type="ECO:0000259" key="4">
    <source>
        <dbReference type="Pfam" id="PF08541"/>
    </source>
</evidence>
<sequence>MTGYSRITHATVHLPDDRQNTHQIEERLRRHSPGLRIPDGLIERTFGLRERTLARPDDLPSDLAARAATTLLRQAGLDPADIDLLLFAAVSADVREPANAHIVAAKTRLACPAFDVSNACNGVLNALQVADALIRTGRHHRVLITCGETLSRLSRWHLTRATLRTGLTSLTGADVGAAVLVEASEVPGIRASAFWANSAGWPAATLFDPQHAPHRPRGLHVDSDRLLASFLGLDEPVRLWLKERLNEQRADVGALDLVGVHQPSVPFADTFCRRMGVEAGQVVTTFPTVGNAAAASLPLQLALAAEQGRLAPGAEIALFGLASGASAGVMLIRW</sequence>
<dbReference type="SUPFAM" id="SSF53901">
    <property type="entry name" value="Thiolase-like"/>
    <property type="match status" value="1"/>
</dbReference>
<proteinExistence type="predicted"/>
<comment type="caution">
    <text evidence="6">The sequence shown here is derived from an EMBL/GenBank/DDBJ whole genome shotgun (WGS) entry which is preliminary data.</text>
</comment>
<dbReference type="Pfam" id="PF08541">
    <property type="entry name" value="ACP_syn_III_C"/>
    <property type="match status" value="1"/>
</dbReference>
<dbReference type="InterPro" id="IPR013747">
    <property type="entry name" value="ACP_syn_III_C"/>
</dbReference>
<evidence type="ECO:0000256" key="3">
    <source>
        <dbReference type="ARBA" id="ARBA00023315"/>
    </source>
</evidence>
<protein>
    <submittedName>
        <fullName evidence="6">3-oxoacyl-[acyl-carrier-protein] synthase-3</fullName>
        <ecNumber evidence="6">2.3.1.180</ecNumber>
    </submittedName>
</protein>
<dbReference type="EMBL" id="JAMZDX010000009">
    <property type="protein sequence ID" value="MCP2314588.1"/>
    <property type="molecule type" value="Genomic_DNA"/>
</dbReference>
<keyword evidence="7" id="KW-1185">Reference proteome</keyword>
<dbReference type="PANTHER" id="PTHR34069">
    <property type="entry name" value="3-OXOACYL-[ACYL-CARRIER-PROTEIN] SYNTHASE 3"/>
    <property type="match status" value="1"/>
</dbReference>
<dbReference type="Proteomes" id="UP001206483">
    <property type="component" value="Unassembled WGS sequence"/>
</dbReference>
<accession>A0ABT1JAV6</accession>
<evidence type="ECO:0000313" key="6">
    <source>
        <dbReference type="EMBL" id="MCP2314588.1"/>
    </source>
</evidence>
<evidence type="ECO:0000259" key="5">
    <source>
        <dbReference type="Pfam" id="PF08545"/>
    </source>
</evidence>
<dbReference type="InterPro" id="IPR013751">
    <property type="entry name" value="ACP_syn_III_N"/>
</dbReference>
<dbReference type="InterPro" id="IPR016039">
    <property type="entry name" value="Thiolase-like"/>
</dbReference>